<proteinExistence type="predicted"/>
<gene>
    <name evidence="2" type="ORF">VFH_II139840</name>
</gene>
<protein>
    <submittedName>
        <fullName evidence="2">Uncharacterized protein</fullName>
    </submittedName>
</protein>
<name>A0AAV0ZLB6_VICFA</name>
<sequence>MEGSSNCGTGCDGKSVAMIPKIQKTLNIDLPSSSMVSAKEGCESPLSSWDSEPEADSMDYGFSWEIDNRSYDELLKKLIEKEEELRVSNLKLQLSEQENIKLVVQVENSEILVDDACEKLKLKEHELNEQKKLLGDEIAKLKIQNLKSENQLDDVRGELELKEKELNEKKEISEQEVFKLKNQIKECENQLDNVQGELNLKNEELQKQTAKLETHIEEEKKNVAILKGEIETLVRTNEDNVNNHHKELRKMISVLFDLQVKKRDLDSDIASLSNLKKQLISKLEDCESRNKKLEEKVKQYEAENLQQKKLHSIQLKDLEDEIDFLNMKRVEGSFNYVCHSKKRNSKKR</sequence>
<organism evidence="2 3">
    <name type="scientific">Vicia faba</name>
    <name type="common">Broad bean</name>
    <name type="synonym">Faba vulgaris</name>
    <dbReference type="NCBI Taxonomy" id="3906"/>
    <lineage>
        <taxon>Eukaryota</taxon>
        <taxon>Viridiplantae</taxon>
        <taxon>Streptophyta</taxon>
        <taxon>Embryophyta</taxon>
        <taxon>Tracheophyta</taxon>
        <taxon>Spermatophyta</taxon>
        <taxon>Magnoliopsida</taxon>
        <taxon>eudicotyledons</taxon>
        <taxon>Gunneridae</taxon>
        <taxon>Pentapetalae</taxon>
        <taxon>rosids</taxon>
        <taxon>fabids</taxon>
        <taxon>Fabales</taxon>
        <taxon>Fabaceae</taxon>
        <taxon>Papilionoideae</taxon>
        <taxon>50 kb inversion clade</taxon>
        <taxon>NPAAA clade</taxon>
        <taxon>Hologalegina</taxon>
        <taxon>IRL clade</taxon>
        <taxon>Fabeae</taxon>
        <taxon>Vicia</taxon>
    </lineage>
</organism>
<dbReference type="Proteomes" id="UP001157006">
    <property type="component" value="Chromosome 2"/>
</dbReference>
<accession>A0AAV0ZLB6</accession>
<feature type="coiled-coil region" evidence="1">
    <location>
        <begin position="71"/>
        <end position="236"/>
    </location>
</feature>
<evidence type="ECO:0000313" key="3">
    <source>
        <dbReference type="Proteomes" id="UP001157006"/>
    </source>
</evidence>
<dbReference type="EMBL" id="OX451737">
    <property type="protein sequence ID" value="CAI8598686.1"/>
    <property type="molecule type" value="Genomic_DNA"/>
</dbReference>
<feature type="coiled-coil region" evidence="1">
    <location>
        <begin position="269"/>
        <end position="328"/>
    </location>
</feature>
<evidence type="ECO:0000313" key="2">
    <source>
        <dbReference type="EMBL" id="CAI8598686.1"/>
    </source>
</evidence>
<dbReference type="AlphaFoldDB" id="A0AAV0ZLB6"/>
<evidence type="ECO:0000256" key="1">
    <source>
        <dbReference type="SAM" id="Coils"/>
    </source>
</evidence>
<reference evidence="2 3" key="1">
    <citation type="submission" date="2023-01" db="EMBL/GenBank/DDBJ databases">
        <authorList>
            <person name="Kreplak J."/>
        </authorList>
    </citation>
    <scope>NUCLEOTIDE SEQUENCE [LARGE SCALE GENOMIC DNA]</scope>
</reference>
<keyword evidence="3" id="KW-1185">Reference proteome</keyword>
<keyword evidence="1" id="KW-0175">Coiled coil</keyword>